<keyword evidence="1" id="KW-0472">Membrane</keyword>
<reference evidence="2 3" key="1">
    <citation type="submission" date="2020-12" db="EMBL/GenBank/DDBJ databases">
        <title>Salegentibacter orientalis sp. nov., isolated from costal sediment.</title>
        <authorList>
            <person name="Lian F.-B."/>
        </authorList>
    </citation>
    <scope>NUCLEOTIDE SEQUENCE [LARGE SCALE GENOMIC DNA]</scope>
    <source>
        <strain evidence="2 3">F60176</strain>
    </source>
</reference>
<dbReference type="EMBL" id="JAEHNY010000013">
    <property type="protein sequence ID" value="MBI6121063.1"/>
    <property type="molecule type" value="Genomic_DNA"/>
</dbReference>
<organism evidence="2 3">
    <name type="scientific">Salegentibacter maritimus</name>
    <dbReference type="NCBI Taxonomy" id="2794347"/>
    <lineage>
        <taxon>Bacteria</taxon>
        <taxon>Pseudomonadati</taxon>
        <taxon>Bacteroidota</taxon>
        <taxon>Flavobacteriia</taxon>
        <taxon>Flavobacteriales</taxon>
        <taxon>Flavobacteriaceae</taxon>
        <taxon>Salegentibacter</taxon>
    </lineage>
</organism>
<comment type="caution">
    <text evidence="2">The sequence shown here is derived from an EMBL/GenBank/DDBJ whole genome shotgun (WGS) entry which is preliminary data.</text>
</comment>
<evidence type="ECO:0000313" key="2">
    <source>
        <dbReference type="EMBL" id="MBI6121063.1"/>
    </source>
</evidence>
<gene>
    <name evidence="2" type="ORF">I6U50_13625</name>
</gene>
<feature type="transmembrane region" description="Helical" evidence="1">
    <location>
        <begin position="32"/>
        <end position="53"/>
    </location>
</feature>
<feature type="transmembrane region" description="Helical" evidence="1">
    <location>
        <begin position="7"/>
        <end position="26"/>
    </location>
</feature>
<proteinExistence type="predicted"/>
<sequence>MKTNRILITVFIVGVLLLIPFIAMQFNNEVVWTASDFVIMGILLLLTGLAINMTFVKVSARRNRFILSAIILIVFLLIWAELAVGIFGTPFAGS</sequence>
<keyword evidence="1" id="KW-1133">Transmembrane helix</keyword>
<evidence type="ECO:0000313" key="3">
    <source>
        <dbReference type="Proteomes" id="UP000635665"/>
    </source>
</evidence>
<dbReference type="Proteomes" id="UP000635665">
    <property type="component" value="Unassembled WGS sequence"/>
</dbReference>
<feature type="transmembrane region" description="Helical" evidence="1">
    <location>
        <begin position="65"/>
        <end position="88"/>
    </location>
</feature>
<accession>A0ABS0TJ24</accession>
<name>A0ABS0TJ24_9FLAO</name>
<dbReference type="RefSeq" id="WP_198639252.1">
    <property type="nucleotide sequence ID" value="NZ_JAEHNY010000013.1"/>
</dbReference>
<protein>
    <submittedName>
        <fullName evidence="2">Uncharacterized protein</fullName>
    </submittedName>
</protein>
<keyword evidence="1" id="KW-0812">Transmembrane</keyword>
<keyword evidence="3" id="KW-1185">Reference proteome</keyword>
<evidence type="ECO:0000256" key="1">
    <source>
        <dbReference type="SAM" id="Phobius"/>
    </source>
</evidence>